<evidence type="ECO:0000259" key="5">
    <source>
        <dbReference type="Pfam" id="PF02902"/>
    </source>
</evidence>
<evidence type="ECO:0000256" key="4">
    <source>
        <dbReference type="SAM" id="MobiDB-lite"/>
    </source>
</evidence>
<evidence type="ECO:0000313" key="6">
    <source>
        <dbReference type="EMBL" id="PWA86694.1"/>
    </source>
</evidence>
<keyword evidence="3" id="KW-0378">Hydrolase</keyword>
<dbReference type="GO" id="GO:0008234">
    <property type="term" value="F:cysteine-type peptidase activity"/>
    <property type="evidence" value="ECO:0007669"/>
    <property type="project" value="InterPro"/>
</dbReference>
<proteinExistence type="inferred from homology"/>
<feature type="region of interest" description="Disordered" evidence="4">
    <location>
        <begin position="1"/>
        <end position="72"/>
    </location>
</feature>
<organism evidence="6 7">
    <name type="scientific">Artemisia annua</name>
    <name type="common">Sweet wormwood</name>
    <dbReference type="NCBI Taxonomy" id="35608"/>
    <lineage>
        <taxon>Eukaryota</taxon>
        <taxon>Viridiplantae</taxon>
        <taxon>Streptophyta</taxon>
        <taxon>Embryophyta</taxon>
        <taxon>Tracheophyta</taxon>
        <taxon>Spermatophyta</taxon>
        <taxon>Magnoliopsida</taxon>
        <taxon>eudicotyledons</taxon>
        <taxon>Gunneridae</taxon>
        <taxon>Pentapetalae</taxon>
        <taxon>asterids</taxon>
        <taxon>campanulids</taxon>
        <taxon>Asterales</taxon>
        <taxon>Asteraceae</taxon>
        <taxon>Asteroideae</taxon>
        <taxon>Anthemideae</taxon>
        <taxon>Artemisiinae</taxon>
        <taxon>Artemisia</taxon>
    </lineage>
</organism>
<evidence type="ECO:0000313" key="7">
    <source>
        <dbReference type="Proteomes" id="UP000245207"/>
    </source>
</evidence>
<dbReference type="Proteomes" id="UP000245207">
    <property type="component" value="Unassembled WGS sequence"/>
</dbReference>
<protein>
    <submittedName>
        <fullName evidence="6">Ulp1 protease family, C-terminal catalytic domain-containing protein</fullName>
    </submittedName>
</protein>
<feature type="domain" description="Ubiquitin-like protease family profile" evidence="5">
    <location>
        <begin position="179"/>
        <end position="286"/>
    </location>
</feature>
<comment type="similarity">
    <text evidence="1">Belongs to the peptidase C48 family.</text>
</comment>
<dbReference type="Pfam" id="PF02902">
    <property type="entry name" value="Peptidase_C48"/>
    <property type="match status" value="1"/>
</dbReference>
<evidence type="ECO:0000256" key="1">
    <source>
        <dbReference type="ARBA" id="ARBA00005234"/>
    </source>
</evidence>
<accession>A0A2U1PLQ6</accession>
<dbReference type="Gene3D" id="3.40.395.10">
    <property type="entry name" value="Adenoviral Proteinase, Chain A"/>
    <property type="match status" value="1"/>
</dbReference>
<comment type="caution">
    <text evidence="6">The sequence shown here is derived from an EMBL/GenBank/DDBJ whole genome shotgun (WGS) entry which is preliminary data.</text>
</comment>
<dbReference type="EMBL" id="PKPP01000991">
    <property type="protein sequence ID" value="PWA86694.1"/>
    <property type="molecule type" value="Genomic_DNA"/>
</dbReference>
<dbReference type="SUPFAM" id="SSF54001">
    <property type="entry name" value="Cysteine proteinases"/>
    <property type="match status" value="1"/>
</dbReference>
<dbReference type="GO" id="GO:0006508">
    <property type="term" value="P:proteolysis"/>
    <property type="evidence" value="ECO:0007669"/>
    <property type="project" value="UniProtKB-KW"/>
</dbReference>
<keyword evidence="7" id="KW-1185">Reference proteome</keyword>
<dbReference type="AlphaFoldDB" id="A0A2U1PLQ6"/>
<dbReference type="InterPro" id="IPR003653">
    <property type="entry name" value="Peptidase_C48_C"/>
</dbReference>
<evidence type="ECO:0000256" key="2">
    <source>
        <dbReference type="ARBA" id="ARBA00022670"/>
    </source>
</evidence>
<dbReference type="PANTHER" id="PTHR33018">
    <property type="entry name" value="OS10G0338966 PROTEIN-RELATED"/>
    <property type="match status" value="1"/>
</dbReference>
<gene>
    <name evidence="6" type="ORF">CTI12_AA137740</name>
</gene>
<dbReference type="PANTHER" id="PTHR33018:SF31">
    <property type="entry name" value="TRANSPOSASE, PTTA_EN_SPM, PLANT"/>
    <property type="match status" value="1"/>
</dbReference>
<evidence type="ECO:0000256" key="3">
    <source>
        <dbReference type="ARBA" id="ARBA00022801"/>
    </source>
</evidence>
<name>A0A2U1PLQ6_ARTAN</name>
<dbReference type="OrthoDB" id="1899935at2759"/>
<keyword evidence="2 6" id="KW-0645">Protease</keyword>
<reference evidence="6 7" key="1">
    <citation type="journal article" date="2018" name="Mol. Plant">
        <title>The genome of Artemisia annua provides insight into the evolution of Asteraceae family and artemisinin biosynthesis.</title>
        <authorList>
            <person name="Shen Q."/>
            <person name="Zhang L."/>
            <person name="Liao Z."/>
            <person name="Wang S."/>
            <person name="Yan T."/>
            <person name="Shi P."/>
            <person name="Liu M."/>
            <person name="Fu X."/>
            <person name="Pan Q."/>
            <person name="Wang Y."/>
            <person name="Lv Z."/>
            <person name="Lu X."/>
            <person name="Zhang F."/>
            <person name="Jiang W."/>
            <person name="Ma Y."/>
            <person name="Chen M."/>
            <person name="Hao X."/>
            <person name="Li L."/>
            <person name="Tang Y."/>
            <person name="Lv G."/>
            <person name="Zhou Y."/>
            <person name="Sun X."/>
            <person name="Brodelius P.E."/>
            <person name="Rose J.K.C."/>
            <person name="Tang K."/>
        </authorList>
    </citation>
    <scope>NUCLEOTIDE SEQUENCE [LARGE SCALE GENOMIC DNA]</scope>
    <source>
        <strain evidence="7">cv. Huhao1</strain>
        <tissue evidence="6">Leaf</tissue>
    </source>
</reference>
<sequence length="344" mass="38641">MASGSNLEREEDAVPGSGSDSDREEDAVSGSDADREEDAVSASGSGSKSHRGPTIKAKANKKTVVTYNKRGVPTGPGAKKLSTFEGLVARSMVLITYDSWLNVDNETKEACWQYVKTHFALDQKSRKQVLQSIGIKWKNLKHYLYKKFIKPLKDDKSKEAKKQLYTPPGNLFSMDELSGAVVASYIMYLYEQIKNGSQRDHGVCFMTPTATMHHERKARAKNIEEASRVIARRLSTRKQNDLILLPYNPGGHWVLGVLNMKTSTCYYLDSLSVSDVNHQFKQIVDAAIALYDVEAGTNKRTKLNWVNSKISGDSNEYTDADFDDIREEWAIYVSNFFLSRNRAL</sequence>
<dbReference type="InterPro" id="IPR038765">
    <property type="entry name" value="Papain-like_cys_pep_sf"/>
</dbReference>
<feature type="compositionally biased region" description="Basic residues" evidence="4">
    <location>
        <begin position="48"/>
        <end position="61"/>
    </location>
</feature>